<dbReference type="SUPFAM" id="SSF159594">
    <property type="entry name" value="XCC0632-like"/>
    <property type="match status" value="1"/>
</dbReference>
<dbReference type="AlphaFoldDB" id="A0A4S3M541"/>
<keyword evidence="1" id="KW-0732">Signal</keyword>
<keyword evidence="4" id="KW-1185">Reference proteome</keyword>
<dbReference type="EMBL" id="SSMD01000011">
    <property type="protein sequence ID" value="THD71648.1"/>
    <property type="molecule type" value="Genomic_DNA"/>
</dbReference>
<gene>
    <name evidence="3" type="ORF">E7681_17210</name>
</gene>
<dbReference type="InterPro" id="IPR005586">
    <property type="entry name" value="ABC_trans_aux"/>
</dbReference>
<evidence type="ECO:0000313" key="3">
    <source>
        <dbReference type="EMBL" id="THD71648.1"/>
    </source>
</evidence>
<dbReference type="Pfam" id="PF03886">
    <property type="entry name" value="ABC_trans_aux"/>
    <property type="match status" value="1"/>
</dbReference>
<feature type="chain" id="PRO_5020214878" description="ABC-type transport auxiliary lipoprotein component domain-containing protein" evidence="1">
    <location>
        <begin position="21"/>
        <end position="190"/>
    </location>
</feature>
<evidence type="ECO:0000313" key="4">
    <source>
        <dbReference type="Proteomes" id="UP000306113"/>
    </source>
</evidence>
<protein>
    <recommendedName>
        <fullName evidence="2">ABC-type transport auxiliary lipoprotein component domain-containing protein</fullName>
    </recommendedName>
</protein>
<organism evidence="3 4">
    <name type="scientific">Thalassobius vesicularis</name>
    <dbReference type="NCBI Taxonomy" id="1294297"/>
    <lineage>
        <taxon>Bacteria</taxon>
        <taxon>Pseudomonadati</taxon>
        <taxon>Pseudomonadota</taxon>
        <taxon>Alphaproteobacteria</taxon>
        <taxon>Rhodobacterales</taxon>
        <taxon>Roseobacteraceae</taxon>
        <taxon>Thalassovita</taxon>
    </lineage>
</organism>
<name>A0A4S3M541_9RHOB</name>
<evidence type="ECO:0000259" key="2">
    <source>
        <dbReference type="Pfam" id="PF03886"/>
    </source>
</evidence>
<sequence>MTRFPLFLAVLGLSACSALQGDPLRYPVPDLQPAQKVRVGAYGSVELREVSLPEYATLAEMAVETPEGGITTQKTQLWADNPVRAVTLELTRHLSQITGLTVASQPWPFESTPDARVDVRIEQMLADRQNMFRLSGQIFVSPTEEGGRPRARFFSLSVPIAAPGDAQAMAAARGQIVQDLAVFIARNGLR</sequence>
<evidence type="ECO:0000256" key="1">
    <source>
        <dbReference type="SAM" id="SignalP"/>
    </source>
</evidence>
<dbReference type="OrthoDB" id="7858211at2"/>
<reference evidence="3 4" key="1">
    <citation type="submission" date="2019-04" db="EMBL/GenBank/DDBJ databases">
        <title>Draft genome sequence of Youngimonas vesicularis.</title>
        <authorList>
            <person name="Hameed A."/>
        </authorList>
    </citation>
    <scope>NUCLEOTIDE SEQUENCE [LARGE SCALE GENOMIC DNA]</scope>
    <source>
        <strain evidence="3 4">CC-AMW-E</strain>
    </source>
</reference>
<dbReference type="PROSITE" id="PS51257">
    <property type="entry name" value="PROKAR_LIPOPROTEIN"/>
    <property type="match status" value="1"/>
</dbReference>
<proteinExistence type="predicted"/>
<feature type="signal peptide" evidence="1">
    <location>
        <begin position="1"/>
        <end position="20"/>
    </location>
</feature>
<comment type="caution">
    <text evidence="3">The sequence shown here is derived from an EMBL/GenBank/DDBJ whole genome shotgun (WGS) entry which is preliminary data.</text>
</comment>
<dbReference type="Proteomes" id="UP000306113">
    <property type="component" value="Unassembled WGS sequence"/>
</dbReference>
<dbReference type="Gene3D" id="3.40.50.10610">
    <property type="entry name" value="ABC-type transport auxiliary lipoprotein component"/>
    <property type="match status" value="1"/>
</dbReference>
<accession>A0A4S3M541</accession>
<feature type="domain" description="ABC-type transport auxiliary lipoprotein component" evidence="2">
    <location>
        <begin position="32"/>
        <end position="185"/>
    </location>
</feature>